<accession>A0A1M5SSV4</accession>
<dbReference type="InterPro" id="IPR006674">
    <property type="entry name" value="HD_domain"/>
</dbReference>
<dbReference type="OrthoDB" id="9797344at2"/>
<dbReference type="PANTHER" id="PTHR33594">
    <property type="entry name" value="SUPERFAMILY HYDROLASE, PUTATIVE (AFU_ORTHOLOGUE AFUA_1G03035)-RELATED"/>
    <property type="match status" value="1"/>
</dbReference>
<dbReference type="Proteomes" id="UP000242592">
    <property type="component" value="Unassembled WGS sequence"/>
</dbReference>
<dbReference type="SUPFAM" id="SSF109604">
    <property type="entry name" value="HD-domain/PDEase-like"/>
    <property type="match status" value="1"/>
</dbReference>
<dbReference type="PROSITE" id="PS51831">
    <property type="entry name" value="HD"/>
    <property type="match status" value="1"/>
</dbReference>
<organism evidence="2 3">
    <name type="scientific">Thermosipho atlanticus DSM 15807</name>
    <dbReference type="NCBI Taxonomy" id="1123380"/>
    <lineage>
        <taxon>Bacteria</taxon>
        <taxon>Thermotogati</taxon>
        <taxon>Thermotogota</taxon>
        <taxon>Thermotogae</taxon>
        <taxon>Thermotogales</taxon>
        <taxon>Fervidobacteriaceae</taxon>
        <taxon>Thermosipho</taxon>
    </lineage>
</organism>
<evidence type="ECO:0000313" key="2">
    <source>
        <dbReference type="EMBL" id="SHH41582.1"/>
    </source>
</evidence>
<name>A0A1M5SSV4_9BACT</name>
<feature type="domain" description="HD" evidence="1">
    <location>
        <begin position="26"/>
        <end position="128"/>
    </location>
</feature>
<evidence type="ECO:0000313" key="3">
    <source>
        <dbReference type="Proteomes" id="UP000242592"/>
    </source>
</evidence>
<gene>
    <name evidence="2" type="ORF">SAMN02745199_1062</name>
</gene>
<dbReference type="PANTHER" id="PTHR33594:SF1">
    <property type="entry name" value="HD_PDEASE DOMAIN-CONTAINING PROTEIN"/>
    <property type="match status" value="1"/>
</dbReference>
<proteinExistence type="predicted"/>
<evidence type="ECO:0000259" key="1">
    <source>
        <dbReference type="PROSITE" id="PS51831"/>
    </source>
</evidence>
<dbReference type="EMBL" id="FQXN01000003">
    <property type="protein sequence ID" value="SHH41582.1"/>
    <property type="molecule type" value="Genomic_DNA"/>
</dbReference>
<sequence>MSNLHEKWCMIKEFAMKTLGNNNDHGFEHVLRVVKYCRYIGIREHADLTILIPAAYLHDIARPIELVNPSIDHAEEGAKIAKDFLESIDYPCIDSIVYAIKNHRYRKKLIPKTLEAKILQDADRIDALGAIGIYRVISHAVNNGSNLKNILKHFEDKILKLYSQLHTKTAKELSFEKHKLVVEYAQFLKDELNFINNMDDII</sequence>
<keyword evidence="3" id="KW-1185">Reference proteome</keyword>
<dbReference type="Gene3D" id="1.10.3210.50">
    <property type="match status" value="1"/>
</dbReference>
<dbReference type="InterPro" id="IPR003607">
    <property type="entry name" value="HD/PDEase_dom"/>
</dbReference>
<reference evidence="3" key="1">
    <citation type="submission" date="2016-11" db="EMBL/GenBank/DDBJ databases">
        <authorList>
            <person name="Varghese N."/>
            <person name="Submissions S."/>
        </authorList>
    </citation>
    <scope>NUCLEOTIDE SEQUENCE [LARGE SCALE GENOMIC DNA]</scope>
    <source>
        <strain evidence="3">DSM 15807</strain>
    </source>
</reference>
<protein>
    <recommendedName>
        <fullName evidence="1">HD domain-containing protein</fullName>
    </recommendedName>
</protein>
<dbReference type="RefSeq" id="WP_159429135.1">
    <property type="nucleotide sequence ID" value="NZ_FQXN01000003.1"/>
</dbReference>
<dbReference type="AlphaFoldDB" id="A0A1M5SSV4"/>
<dbReference type="SMART" id="SM00471">
    <property type="entry name" value="HDc"/>
    <property type="match status" value="1"/>
</dbReference>
<dbReference type="Pfam" id="PF01966">
    <property type="entry name" value="HD"/>
    <property type="match status" value="1"/>
</dbReference>
<dbReference type="CDD" id="cd00077">
    <property type="entry name" value="HDc"/>
    <property type="match status" value="1"/>
</dbReference>